<dbReference type="InterPro" id="IPR011978">
    <property type="entry name" value="YgfB-like"/>
</dbReference>
<organism evidence="2 3">
    <name type="scientific">Ferrimonas sediminum</name>
    <dbReference type="NCBI Taxonomy" id="718193"/>
    <lineage>
        <taxon>Bacteria</taxon>
        <taxon>Pseudomonadati</taxon>
        <taxon>Pseudomonadota</taxon>
        <taxon>Gammaproteobacteria</taxon>
        <taxon>Alteromonadales</taxon>
        <taxon>Ferrimonadaceae</taxon>
        <taxon>Ferrimonas</taxon>
    </lineage>
</organism>
<dbReference type="SUPFAM" id="SSF103642">
    <property type="entry name" value="Sec-C motif"/>
    <property type="match status" value="1"/>
</dbReference>
<dbReference type="NCBIfam" id="TIGR02292">
    <property type="entry name" value="ygfB_yecA"/>
    <property type="match status" value="1"/>
</dbReference>
<feature type="region of interest" description="Disordered" evidence="1">
    <location>
        <begin position="441"/>
        <end position="480"/>
    </location>
</feature>
<dbReference type="Proteomes" id="UP000199527">
    <property type="component" value="Unassembled WGS sequence"/>
</dbReference>
<evidence type="ECO:0000256" key="1">
    <source>
        <dbReference type="SAM" id="MobiDB-lite"/>
    </source>
</evidence>
<gene>
    <name evidence="2" type="ORF">SAMN04488540_11780</name>
</gene>
<evidence type="ECO:0000313" key="2">
    <source>
        <dbReference type="EMBL" id="SDK02332.1"/>
    </source>
</evidence>
<dbReference type="Gene3D" id="1.20.120.740">
    <property type="entry name" value="YgfB uncharacterised protein family UPF0149, PF03695"/>
    <property type="match status" value="1"/>
</dbReference>
<dbReference type="Gene3D" id="3.10.450.50">
    <property type="match status" value="1"/>
</dbReference>
<sequence>MIGASSANCCIFHCQSITMSLSPQKLRHAINRLPLPCEASLNYYYLHGFISAVVCAPTPVLPSHWLAILLGPEQALDDDLSPALVQLYQQASEALGTQTLILPSQCRLPQATPLSGFASGSPLAQWAAGFEHGLPLVMEQLDHQNPELQPTIAAFASYGCFFANLEQVQAHCRQNGLDDEAFVAEARQVRRHLCEVINQAAALFRGQQPGEESQLLEHESLIEQLTLHTGEMPQLLLKELQPPTPLLVRLAREELQLFVDAPQIDLNNQDYIGHWHSLWCLADANAHQDVRDSIDALLRFHWHADSPMARLFEHHYPALAQCLGQLFSQAPGYLMGQLKQERLDSQAHSLCLTALAWLHQQGRLTDARLNEALSPLLSGAACQNQDLRSLARGVARQLPPSEQSALGGPWADATDPKLPQGDWPGAAALIQQLFQRYHQGDKRPVEAEPEPTPAATQSSTVGRNDPCPCGSGKKYKKCCG</sequence>
<dbReference type="AlphaFoldDB" id="A0A1G8YHJ4"/>
<reference evidence="3" key="1">
    <citation type="submission" date="2016-10" db="EMBL/GenBank/DDBJ databases">
        <authorList>
            <person name="Varghese N."/>
            <person name="Submissions S."/>
        </authorList>
    </citation>
    <scope>NUCLEOTIDE SEQUENCE [LARGE SCALE GENOMIC DNA]</scope>
    <source>
        <strain evidence="3">DSM 23317</strain>
    </source>
</reference>
<accession>A0A1G8YHJ4</accession>
<keyword evidence="3" id="KW-1185">Reference proteome</keyword>
<dbReference type="EMBL" id="FNEM01000017">
    <property type="protein sequence ID" value="SDK02332.1"/>
    <property type="molecule type" value="Genomic_DNA"/>
</dbReference>
<dbReference type="OrthoDB" id="570299at2"/>
<name>A0A1G8YHJ4_9GAMM</name>
<protein>
    <submittedName>
        <fullName evidence="2">YecA family protein</fullName>
    </submittedName>
</protein>
<dbReference type="InterPro" id="IPR036255">
    <property type="entry name" value="YgfB-like_sf"/>
</dbReference>
<dbReference type="Pfam" id="PF02810">
    <property type="entry name" value="SEC-C"/>
    <property type="match status" value="1"/>
</dbReference>
<proteinExistence type="predicted"/>
<dbReference type="SUPFAM" id="SSF101327">
    <property type="entry name" value="YgfB-like"/>
    <property type="match status" value="1"/>
</dbReference>
<evidence type="ECO:0000313" key="3">
    <source>
        <dbReference type="Proteomes" id="UP000199527"/>
    </source>
</evidence>
<dbReference type="Pfam" id="PF03695">
    <property type="entry name" value="UPF0149"/>
    <property type="match status" value="1"/>
</dbReference>
<dbReference type="InterPro" id="IPR004027">
    <property type="entry name" value="SEC_C_motif"/>
</dbReference>